<feature type="region of interest" description="Disordered" evidence="1">
    <location>
        <begin position="47"/>
        <end position="69"/>
    </location>
</feature>
<gene>
    <name evidence="2" type="ORF">EZS28_024824</name>
</gene>
<evidence type="ECO:0000313" key="3">
    <source>
        <dbReference type="Proteomes" id="UP000324800"/>
    </source>
</evidence>
<dbReference type="EMBL" id="SNRW01008356">
    <property type="protein sequence ID" value="KAA6379650.1"/>
    <property type="molecule type" value="Genomic_DNA"/>
</dbReference>
<feature type="compositionally biased region" description="Acidic residues" evidence="1">
    <location>
        <begin position="54"/>
        <end position="63"/>
    </location>
</feature>
<reference evidence="2 3" key="1">
    <citation type="submission" date="2019-03" db="EMBL/GenBank/DDBJ databases">
        <title>Single cell metagenomics reveals metabolic interactions within the superorganism composed of flagellate Streblomastix strix and complex community of Bacteroidetes bacteria on its surface.</title>
        <authorList>
            <person name="Treitli S.C."/>
            <person name="Kolisko M."/>
            <person name="Husnik F."/>
            <person name="Keeling P."/>
            <person name="Hampl V."/>
        </authorList>
    </citation>
    <scope>NUCLEOTIDE SEQUENCE [LARGE SCALE GENOMIC DNA]</scope>
    <source>
        <strain evidence="2">ST1C</strain>
    </source>
</reference>
<dbReference type="AlphaFoldDB" id="A0A5J4VAX0"/>
<evidence type="ECO:0000256" key="1">
    <source>
        <dbReference type="SAM" id="MobiDB-lite"/>
    </source>
</evidence>
<evidence type="ECO:0000313" key="2">
    <source>
        <dbReference type="EMBL" id="KAA6379650.1"/>
    </source>
</evidence>
<sequence length="98" mass="11241">MTGARELRIDPNTNAEQITNQLCMRSEWTQVTALFIIAQKALQDTSEIGLKLDNDEDDEDDEDDHKGEEFENECLNVSGEDLNIQYTKTISSHIEMMF</sequence>
<name>A0A5J4VAX0_9EUKA</name>
<proteinExistence type="predicted"/>
<dbReference type="Proteomes" id="UP000324800">
    <property type="component" value="Unassembled WGS sequence"/>
</dbReference>
<protein>
    <submittedName>
        <fullName evidence="2">Uncharacterized protein</fullName>
    </submittedName>
</protein>
<organism evidence="2 3">
    <name type="scientific">Streblomastix strix</name>
    <dbReference type="NCBI Taxonomy" id="222440"/>
    <lineage>
        <taxon>Eukaryota</taxon>
        <taxon>Metamonada</taxon>
        <taxon>Preaxostyla</taxon>
        <taxon>Oxymonadida</taxon>
        <taxon>Streblomastigidae</taxon>
        <taxon>Streblomastix</taxon>
    </lineage>
</organism>
<accession>A0A5J4VAX0</accession>
<comment type="caution">
    <text evidence="2">The sequence shown here is derived from an EMBL/GenBank/DDBJ whole genome shotgun (WGS) entry which is preliminary data.</text>
</comment>